<dbReference type="VEuPathDB" id="TriTrypDB:LMJSD75_010008700"/>
<proteinExistence type="predicted"/>
<dbReference type="VEuPathDB" id="TriTrypDB:LmjF.01.0340"/>
<dbReference type="VEuPathDB" id="TriTrypDB:LMJLV39_010008600"/>
<accession>E9AC25</accession>
<dbReference type="OMA" id="LGCWNCA"/>
<feature type="transmembrane region" description="Helical" evidence="2">
    <location>
        <begin position="188"/>
        <end position="208"/>
    </location>
</feature>
<evidence type="ECO:0000313" key="4">
    <source>
        <dbReference type="Proteomes" id="UP000000542"/>
    </source>
</evidence>
<dbReference type="RefSeq" id="XP_003721556.1">
    <property type="nucleotide sequence ID" value="XM_003721508.1"/>
</dbReference>
<reference evidence="4" key="1">
    <citation type="journal article" date="1999" name="Proc. Natl. Acad. Sci. U.S.A.">
        <title>Leishmania major Friedlin chromosome 1 has an unusual distribution of protein-coding genes.</title>
        <authorList>
            <person name="Myler P.J."/>
            <person name="Audleman L."/>
            <person name="deVos T."/>
            <person name="Hixson G."/>
            <person name="Kiser P."/>
            <person name="Lemley C."/>
            <person name="Magness C."/>
            <person name="Rickel E."/>
            <person name="Sisk E."/>
            <person name="Sunkin S."/>
            <person name="Swartzell S."/>
            <person name="Westlake T."/>
            <person name="Bastien P."/>
            <person name="Fu G."/>
            <person name="Ivens A."/>
            <person name="Stuart K."/>
        </authorList>
    </citation>
    <scope>NUCLEOTIDE SEQUENCE [LARGE SCALE GENOMIC DNA]</scope>
    <source>
        <strain evidence="4">MHOM/IL/81/Friedlin</strain>
    </source>
</reference>
<feature type="transmembrane region" description="Helical" evidence="2">
    <location>
        <begin position="156"/>
        <end position="176"/>
    </location>
</feature>
<keyword evidence="2" id="KW-0812">Transmembrane</keyword>
<feature type="region of interest" description="Disordered" evidence="1">
    <location>
        <begin position="46"/>
        <end position="102"/>
    </location>
</feature>
<feature type="transmembrane region" description="Helical" evidence="2">
    <location>
        <begin position="220"/>
        <end position="241"/>
    </location>
</feature>
<dbReference type="KEGG" id="lma:LMJF_01_0340"/>
<dbReference type="VEuPathDB" id="TriTrypDB:LMJFC_010008700"/>
<name>E9AC25_LEIMA</name>
<dbReference type="EMBL" id="FR796397">
    <property type="protein sequence ID" value="CBZ11839.1"/>
    <property type="molecule type" value="Genomic_DNA"/>
</dbReference>
<keyword evidence="2" id="KW-1133">Transmembrane helix</keyword>
<feature type="compositionally biased region" description="Low complexity" evidence="1">
    <location>
        <begin position="79"/>
        <end position="91"/>
    </location>
</feature>
<dbReference type="Proteomes" id="UP000000542">
    <property type="component" value="Chromosome 1"/>
</dbReference>
<dbReference type="InParanoid" id="E9AC25"/>
<sequence>MSESTAELQRARRRYKALVRERGSLASSGASDPVVEEEIRKLEEKYAELKPHSPPPLPDHRAAISAPVAPSATSEEVAKPSLAMAPSASPSTELHPAPSMPQPCAPMDEVCVEAVNADQQARAAQSRAGAQLPAKLGSHLALFFLRLFNEAHQKSLLGCWNCAAIAALSIAVAVLHCTVLDPSSTTGSLITPSFLCCLVHANNLASLYTQHRRRLNVPMLVVYVCLDAVPSLALDLVVYNLSLTLMGFCGLHPASFVC</sequence>
<dbReference type="HOGENOM" id="CLU_1079476_0_0_1"/>
<evidence type="ECO:0000256" key="1">
    <source>
        <dbReference type="SAM" id="MobiDB-lite"/>
    </source>
</evidence>
<reference evidence="3 4" key="3">
    <citation type="journal article" date="2011" name="Genome Res.">
        <title>Chromosome and gene copy number variation allow major structural change between species and strains of Leishmania.</title>
        <authorList>
            <person name="Rogers M.B."/>
            <person name="Hilley J.D."/>
            <person name="Dickens N.J."/>
            <person name="Wilkes J."/>
            <person name="Bates P.A."/>
            <person name="Depledge D.P."/>
            <person name="Harris D."/>
            <person name="Her Y."/>
            <person name="Herzyk P."/>
            <person name="Imamura H."/>
            <person name="Otto T.D."/>
            <person name="Sanders M."/>
            <person name="Seeger K."/>
            <person name="Dujardin J.C."/>
            <person name="Berriman M."/>
            <person name="Smith D.F."/>
            <person name="Hertz-Fowler C."/>
            <person name="Mottram J.C."/>
        </authorList>
    </citation>
    <scope>NUCLEOTIDE SEQUENCE [LARGE SCALE GENOMIC DNA]</scope>
    <source>
        <strain evidence="4">MHOM/IL/81/Friedlin</strain>
    </source>
</reference>
<dbReference type="GeneID" id="12983128"/>
<evidence type="ECO:0000256" key="2">
    <source>
        <dbReference type="SAM" id="Phobius"/>
    </source>
</evidence>
<dbReference type="eggNOG" id="ENOG502S8PT">
    <property type="taxonomic scope" value="Eukaryota"/>
</dbReference>
<reference evidence="3 4" key="2">
    <citation type="journal article" date="2005" name="Science">
        <title>The genome of the kinetoplastid parasite, Leishmania major.</title>
        <authorList>
            <person name="Ivens A.C."/>
            <person name="Peacock C.S."/>
            <person name="Worthey E.A."/>
            <person name="Murphy L."/>
            <person name="Aggarwal G."/>
            <person name="Berriman M."/>
            <person name="Sisk E."/>
            <person name="Rajandream M.A."/>
            <person name="Adlem E."/>
            <person name="Aert R."/>
            <person name="Anupama A."/>
            <person name="Apostolou Z."/>
            <person name="Attipoe P."/>
            <person name="Bason N."/>
            <person name="Bauser C."/>
            <person name="Beck A."/>
            <person name="Beverley S.M."/>
            <person name="Bianchettin G."/>
            <person name="Borzym K."/>
            <person name="Bothe G."/>
            <person name="Bruschi C.V."/>
            <person name="Collins M."/>
            <person name="Cadag E."/>
            <person name="Ciarloni L."/>
            <person name="Clayton C."/>
            <person name="Coulson R.M."/>
            <person name="Cronin A."/>
            <person name="Cruz A.K."/>
            <person name="Davies R.M."/>
            <person name="De Gaudenzi J."/>
            <person name="Dobson D.E."/>
            <person name="Duesterhoeft A."/>
            <person name="Fazelina G."/>
            <person name="Fosker N."/>
            <person name="Frasch A.C."/>
            <person name="Fraser A."/>
            <person name="Fuchs M."/>
            <person name="Gabel C."/>
            <person name="Goble A."/>
            <person name="Goffeau A."/>
            <person name="Harris D."/>
            <person name="Hertz-Fowler C."/>
            <person name="Hilbert H."/>
            <person name="Horn D."/>
            <person name="Huang Y."/>
            <person name="Klages S."/>
            <person name="Knights A."/>
            <person name="Kube M."/>
            <person name="Larke N."/>
            <person name="Litvin L."/>
            <person name="Lord A."/>
            <person name="Louie T."/>
            <person name="Marra M."/>
            <person name="Masuy D."/>
            <person name="Matthews K."/>
            <person name="Michaeli S."/>
            <person name="Mottram J.C."/>
            <person name="Muller-Auer S."/>
            <person name="Munden H."/>
            <person name="Nelson S."/>
            <person name="Norbertczak H."/>
            <person name="Oliver K."/>
            <person name="O'neil S."/>
            <person name="Pentony M."/>
            <person name="Pohl T.M."/>
            <person name="Price C."/>
            <person name="Purnelle B."/>
            <person name="Quail M.A."/>
            <person name="Rabbinowitsch E."/>
            <person name="Reinhardt R."/>
            <person name="Rieger M."/>
            <person name="Rinta J."/>
            <person name="Robben J."/>
            <person name="Robertson L."/>
            <person name="Ruiz J.C."/>
            <person name="Rutter S."/>
            <person name="Saunders D."/>
            <person name="Schafer M."/>
            <person name="Schein J."/>
            <person name="Schwartz D.C."/>
            <person name="Seeger K."/>
            <person name="Seyler A."/>
            <person name="Sharp S."/>
            <person name="Shin H."/>
            <person name="Sivam D."/>
            <person name="Squares R."/>
            <person name="Squares S."/>
            <person name="Tosato V."/>
            <person name="Vogt C."/>
            <person name="Volckaert G."/>
            <person name="Wambutt R."/>
            <person name="Warren T."/>
            <person name="Wedler H."/>
            <person name="Woodward J."/>
            <person name="Zhou S."/>
            <person name="Zimmermann W."/>
            <person name="Smith D.F."/>
            <person name="Blackwell J.M."/>
            <person name="Stuart K.D."/>
            <person name="Barrell B."/>
            <person name="Myler P.J."/>
        </authorList>
    </citation>
    <scope>NUCLEOTIDE SEQUENCE [LARGE SCALE GENOMIC DNA]</scope>
    <source>
        <strain evidence="4">MHOM/IL/81/Friedlin</strain>
    </source>
</reference>
<organism evidence="3 4">
    <name type="scientific">Leishmania major</name>
    <dbReference type="NCBI Taxonomy" id="5664"/>
    <lineage>
        <taxon>Eukaryota</taxon>
        <taxon>Discoba</taxon>
        <taxon>Euglenozoa</taxon>
        <taxon>Kinetoplastea</taxon>
        <taxon>Metakinetoplastina</taxon>
        <taxon>Trypanosomatida</taxon>
        <taxon>Trypanosomatidae</taxon>
        <taxon>Leishmaniinae</taxon>
        <taxon>Leishmania</taxon>
    </lineage>
</organism>
<dbReference type="AlphaFoldDB" id="E9AC25"/>
<gene>
    <name evidence="3" type="ORF">LMJF_01_0340</name>
</gene>
<keyword evidence="4" id="KW-1185">Reference proteome</keyword>
<evidence type="ECO:0000313" key="3">
    <source>
        <dbReference type="EMBL" id="CBZ11839.1"/>
    </source>
</evidence>
<protein>
    <submittedName>
        <fullName evidence="3">Uncharacterized protein</fullName>
    </submittedName>
</protein>
<keyword evidence="2" id="KW-0472">Membrane</keyword>